<organism evidence="1 2">
    <name type="scientific">Lacinutrix neustonica</name>
    <dbReference type="NCBI Taxonomy" id="2980107"/>
    <lineage>
        <taxon>Bacteria</taxon>
        <taxon>Pseudomonadati</taxon>
        <taxon>Bacteroidota</taxon>
        <taxon>Flavobacteriia</taxon>
        <taxon>Flavobacteriales</taxon>
        <taxon>Flavobacteriaceae</taxon>
        <taxon>Lacinutrix</taxon>
    </lineage>
</organism>
<keyword evidence="2" id="KW-1185">Reference proteome</keyword>
<dbReference type="RefSeq" id="WP_267677085.1">
    <property type="nucleotide sequence ID" value="NZ_CP113088.1"/>
</dbReference>
<accession>A0A9E8MXR6</accession>
<evidence type="ECO:0000313" key="2">
    <source>
        <dbReference type="Proteomes" id="UP001164705"/>
    </source>
</evidence>
<proteinExistence type="predicted"/>
<protein>
    <submittedName>
        <fullName evidence="1">Uncharacterized protein</fullName>
    </submittedName>
</protein>
<dbReference type="EMBL" id="CP113088">
    <property type="protein sequence ID" value="WAC02487.1"/>
    <property type="molecule type" value="Genomic_DNA"/>
</dbReference>
<sequence length="151" mass="17226">MVDLWDLEKCYYYNPLTKGSNSLKEVLPASINSSPYLLKKYSQSIGEINLTSMNFSDNHVWLKQENGNVLNPYKLLPPVFEDWTEDALVNTLSEIEGIADGGAALTTYSKMQYTDMTQAEIDELSIALFKYCELDTLAMVMVYEHFKEITL</sequence>
<dbReference type="KEGG" id="lnu:N7U66_01890"/>
<name>A0A9E8MXR6_9FLAO</name>
<gene>
    <name evidence="1" type="ORF">N7U66_01890</name>
</gene>
<reference evidence="1" key="1">
    <citation type="submission" date="2022-11" db="EMBL/GenBank/DDBJ databases">
        <title>Lacinutrix neustonica HL-RS19T sp. nov., isolated from the surface microlayer sample of brackish Lake Shihwa.</title>
        <authorList>
            <person name="Choi J.Y."/>
            <person name="Hwang C.Y."/>
        </authorList>
    </citation>
    <scope>NUCLEOTIDE SEQUENCE</scope>
    <source>
        <strain evidence="1">HL-RS19</strain>
    </source>
</reference>
<dbReference type="Proteomes" id="UP001164705">
    <property type="component" value="Chromosome"/>
</dbReference>
<evidence type="ECO:0000313" key="1">
    <source>
        <dbReference type="EMBL" id="WAC02487.1"/>
    </source>
</evidence>
<dbReference type="AlphaFoldDB" id="A0A9E8MXR6"/>